<organism evidence="6 7">
    <name type="scientific">Cryomyces minteri</name>
    <dbReference type="NCBI Taxonomy" id="331657"/>
    <lineage>
        <taxon>Eukaryota</taxon>
        <taxon>Fungi</taxon>
        <taxon>Dikarya</taxon>
        <taxon>Ascomycota</taxon>
        <taxon>Pezizomycotina</taxon>
        <taxon>Dothideomycetes</taxon>
        <taxon>Dothideomycetes incertae sedis</taxon>
        <taxon>Cryomyces</taxon>
    </lineage>
</organism>
<dbReference type="EC" id="2.3.2.27" evidence="2"/>
<evidence type="ECO:0000313" key="7">
    <source>
        <dbReference type="Proteomes" id="UP000308768"/>
    </source>
</evidence>
<gene>
    <name evidence="6" type="ORF">B0A49_03737</name>
</gene>
<dbReference type="GO" id="GO:0006513">
    <property type="term" value="P:protein monoubiquitination"/>
    <property type="evidence" value="ECO:0007669"/>
    <property type="project" value="TreeGrafter"/>
</dbReference>
<dbReference type="EMBL" id="NAJN01000119">
    <property type="protein sequence ID" value="TKA78966.1"/>
    <property type="molecule type" value="Genomic_DNA"/>
</dbReference>
<dbReference type="GO" id="GO:0000209">
    <property type="term" value="P:protein polyubiquitination"/>
    <property type="evidence" value="ECO:0007669"/>
    <property type="project" value="TreeGrafter"/>
</dbReference>
<dbReference type="OrthoDB" id="21204at2759"/>
<name>A0A4U0XR96_9PEZI</name>
<evidence type="ECO:0000256" key="4">
    <source>
        <dbReference type="ARBA" id="ARBA00023015"/>
    </source>
</evidence>
<dbReference type="GO" id="GO:0061630">
    <property type="term" value="F:ubiquitin protein ligase activity"/>
    <property type="evidence" value="ECO:0007669"/>
    <property type="project" value="UniProtKB-EC"/>
</dbReference>
<dbReference type="Proteomes" id="UP000308768">
    <property type="component" value="Unassembled WGS sequence"/>
</dbReference>
<dbReference type="AlphaFoldDB" id="A0A4U0XR96"/>
<evidence type="ECO:0000313" key="6">
    <source>
        <dbReference type="EMBL" id="TKA78966.1"/>
    </source>
</evidence>
<reference evidence="6 7" key="1">
    <citation type="submission" date="2017-03" db="EMBL/GenBank/DDBJ databases">
        <title>Genomes of endolithic fungi from Antarctica.</title>
        <authorList>
            <person name="Coleine C."/>
            <person name="Masonjones S."/>
            <person name="Stajich J.E."/>
        </authorList>
    </citation>
    <scope>NUCLEOTIDE SEQUENCE [LARGE SCALE GENOMIC DNA]</scope>
    <source>
        <strain evidence="6 7">CCFEE 5187</strain>
    </source>
</reference>
<sequence>MVVFDDLEEATTADQVLLRLFRIFGSSPELQSRARKWIRRELQVFDFLNSEPSGGREAPSTRATRRASNAEFLLEYIVAILKTVEIKGSGGQAEAMLQDFLGRDYARLFLHELESWLRSPYIDIETWDCHVHDDTN</sequence>
<keyword evidence="4" id="KW-0805">Transcription regulation</keyword>
<evidence type="ECO:0000256" key="1">
    <source>
        <dbReference type="ARBA" id="ARBA00000900"/>
    </source>
</evidence>
<accession>A0A4U0XR96</accession>
<keyword evidence="7" id="KW-1185">Reference proteome</keyword>
<proteinExistence type="predicted"/>
<keyword evidence="5" id="KW-0804">Transcription</keyword>
<protein>
    <recommendedName>
        <fullName evidence="2">RING-type E3 ubiquitin transferase</fullName>
        <ecNumber evidence="2">2.3.2.27</ecNumber>
    </recommendedName>
</protein>
<comment type="caution">
    <text evidence="6">The sequence shown here is derived from an EMBL/GenBank/DDBJ whole genome shotgun (WGS) entry which is preliminary data.</text>
</comment>
<dbReference type="STRING" id="331657.A0A4U0XR96"/>
<comment type="catalytic activity">
    <reaction evidence="1">
        <text>S-ubiquitinyl-[E2 ubiquitin-conjugating enzyme]-L-cysteine + [acceptor protein]-L-lysine = [E2 ubiquitin-conjugating enzyme]-L-cysteine + N(6)-ubiquitinyl-[acceptor protein]-L-lysine.</text>
        <dbReference type="EC" id="2.3.2.27"/>
    </reaction>
</comment>
<keyword evidence="3" id="KW-0808">Transferase</keyword>
<evidence type="ECO:0000256" key="3">
    <source>
        <dbReference type="ARBA" id="ARBA00022679"/>
    </source>
</evidence>
<evidence type="ECO:0000256" key="5">
    <source>
        <dbReference type="ARBA" id="ARBA00023163"/>
    </source>
</evidence>
<evidence type="ECO:0000256" key="2">
    <source>
        <dbReference type="ARBA" id="ARBA00012483"/>
    </source>
</evidence>
<dbReference type="PANTHER" id="PTHR46077">
    <property type="entry name" value="E3 UBIQUITIN-PROTEIN LIGASE TOPORS"/>
    <property type="match status" value="1"/>
</dbReference>
<dbReference type="PANTHER" id="PTHR46077:SF1">
    <property type="entry name" value="TOP1 BINDING ARGININE_SERINE RICH PROTEIN, E3 UBIQUITIN LIGASE"/>
    <property type="match status" value="1"/>
</dbReference>